<evidence type="ECO:0000256" key="1">
    <source>
        <dbReference type="SAM" id="MobiDB-lite"/>
    </source>
</evidence>
<feature type="region of interest" description="Disordered" evidence="1">
    <location>
        <begin position="44"/>
        <end position="67"/>
    </location>
</feature>
<keyword evidence="2" id="KW-0812">Transmembrane</keyword>
<gene>
    <name evidence="3" type="ORF">ITI46_20005</name>
</gene>
<evidence type="ECO:0000256" key="2">
    <source>
        <dbReference type="SAM" id="Phobius"/>
    </source>
</evidence>
<evidence type="ECO:0000313" key="4">
    <source>
        <dbReference type="Proteomes" id="UP001519064"/>
    </source>
</evidence>
<feature type="transmembrane region" description="Helical" evidence="2">
    <location>
        <begin position="76"/>
        <end position="95"/>
    </location>
</feature>
<feature type="region of interest" description="Disordered" evidence="1">
    <location>
        <begin position="1"/>
        <end position="23"/>
    </location>
</feature>
<protein>
    <submittedName>
        <fullName evidence="3">Uncharacterized protein</fullName>
    </submittedName>
</protein>
<feature type="region of interest" description="Disordered" evidence="1">
    <location>
        <begin position="268"/>
        <end position="295"/>
    </location>
</feature>
<dbReference type="Proteomes" id="UP001519064">
    <property type="component" value="Unassembled WGS sequence"/>
</dbReference>
<comment type="caution">
    <text evidence="3">The sequence shown here is derived from an EMBL/GenBank/DDBJ whole genome shotgun (WGS) entry which is preliminary data.</text>
</comment>
<feature type="region of interest" description="Disordered" evidence="1">
    <location>
        <begin position="371"/>
        <end position="390"/>
    </location>
</feature>
<evidence type="ECO:0000313" key="3">
    <source>
        <dbReference type="EMBL" id="MBO8193931.1"/>
    </source>
</evidence>
<sequence>MGGRVDPPDGTPEGGPNGGDDEYRSLVFDESFIKAARLQEFSAQERLQDEEHAAVRPRPEAERRGPRVGLGLSRQGLILVLLIALAFGTAIYMGIRNPYRSPARTGAEPLHSEVLPLAPTGPVPGSNPADLFANSPAARFATGADGVALPPVRSSGRFSESQVLAALTAAKDYVVESSLDPDVLTGGAVRPVRVLLDPRQQRQFDQSVENPRNDGRHAATAWMVRLDRSKVELASPKVRVDGTLAVQEVGDGLEVTADHVFVYAVRPAGRGKGPGKNPGKGAGKNPGKGPGAGRTASLFSVRRQVHFRFERQDLRDREVNVRQVAVRAGPMNCGEDPSDALSPLLAGERAKDAGKAGTDPFARGRSTASMCGLLASSAQPSPDHPSRPSR</sequence>
<organism evidence="3 4">
    <name type="scientific">Streptomyces oryzae</name>
    <dbReference type="NCBI Taxonomy" id="1434886"/>
    <lineage>
        <taxon>Bacteria</taxon>
        <taxon>Bacillati</taxon>
        <taxon>Actinomycetota</taxon>
        <taxon>Actinomycetes</taxon>
        <taxon>Kitasatosporales</taxon>
        <taxon>Streptomycetaceae</taxon>
        <taxon>Streptomyces</taxon>
    </lineage>
</organism>
<dbReference type="EMBL" id="JADKMA010000102">
    <property type="protein sequence ID" value="MBO8193931.1"/>
    <property type="molecule type" value="Genomic_DNA"/>
</dbReference>
<keyword evidence="4" id="KW-1185">Reference proteome</keyword>
<reference evidence="3 4" key="1">
    <citation type="submission" date="2020-11" db="EMBL/GenBank/DDBJ databases">
        <title>Streptomyces spirodelae sp. nov., isolated from duckweed.</title>
        <authorList>
            <person name="Saimee Y."/>
            <person name="Duangmal K."/>
        </authorList>
    </citation>
    <scope>NUCLEOTIDE SEQUENCE [LARGE SCALE GENOMIC DNA]</scope>
    <source>
        <strain evidence="3 4">S16-07</strain>
    </source>
</reference>
<keyword evidence="2" id="KW-1133">Transmembrane helix</keyword>
<accession>A0ABS3XEW6</accession>
<feature type="compositionally biased region" description="Basic and acidic residues" evidence="1">
    <location>
        <begin position="46"/>
        <end position="65"/>
    </location>
</feature>
<feature type="compositionally biased region" description="Gly residues" evidence="1">
    <location>
        <begin position="270"/>
        <end position="292"/>
    </location>
</feature>
<keyword evidence="2" id="KW-0472">Membrane</keyword>
<dbReference type="RefSeq" id="WP_209241041.1">
    <property type="nucleotide sequence ID" value="NZ_JADKMA010000102.1"/>
</dbReference>
<name>A0ABS3XEW6_9ACTN</name>
<proteinExistence type="predicted"/>